<keyword evidence="5" id="KW-0460">Magnesium</keyword>
<dbReference type="EMBL" id="JAWDGP010004793">
    <property type="protein sequence ID" value="KAK3761952.1"/>
    <property type="molecule type" value="Genomic_DNA"/>
</dbReference>
<evidence type="ECO:0000256" key="4">
    <source>
        <dbReference type="ARBA" id="ARBA00022833"/>
    </source>
</evidence>
<evidence type="ECO:0000313" key="7">
    <source>
        <dbReference type="EMBL" id="KAK3761952.1"/>
    </source>
</evidence>
<dbReference type="Pfam" id="PF04998">
    <property type="entry name" value="RNA_pol_Rpb1_5"/>
    <property type="match status" value="1"/>
</dbReference>
<dbReference type="PANTHER" id="PTHR48446">
    <property type="entry name" value="DNA-DIRECTED RNA POLYMERASE SUBUNIT BETA' N-TERMINAL SECTION"/>
    <property type="match status" value="1"/>
</dbReference>
<dbReference type="FunFam" id="1.10.150.390:FF:000003">
    <property type="entry name" value="DNA-directed RNA polymerase subunit"/>
    <property type="match status" value="1"/>
</dbReference>
<dbReference type="Gene3D" id="6.20.50.80">
    <property type="match status" value="1"/>
</dbReference>
<dbReference type="AlphaFoldDB" id="A0AAE0Z4Z8"/>
<dbReference type="Gene3D" id="1.10.150.390">
    <property type="match status" value="1"/>
</dbReference>
<dbReference type="Gene3D" id="6.10.250.2940">
    <property type="match status" value="1"/>
</dbReference>
<feature type="non-terminal residue" evidence="7">
    <location>
        <position position="1"/>
    </location>
</feature>
<keyword evidence="3" id="KW-0479">Metal-binding</keyword>
<dbReference type="PANTHER" id="PTHR48446:SF1">
    <property type="entry name" value="DNA-DIRECTED RNA POLYMERASE SUBUNIT BETA' N-TERMINAL SECTION"/>
    <property type="match status" value="1"/>
</dbReference>
<evidence type="ECO:0000256" key="5">
    <source>
        <dbReference type="ARBA" id="ARBA00022842"/>
    </source>
</evidence>
<name>A0AAE0Z4Z8_9GAST</name>
<protein>
    <recommendedName>
        <fullName evidence="2">DNA-directed RNA polymerase</fullName>
        <ecNumber evidence="2">2.7.7.6</ecNumber>
    </recommendedName>
</protein>
<keyword evidence="4" id="KW-0862">Zinc</keyword>
<evidence type="ECO:0000256" key="1">
    <source>
        <dbReference type="ARBA" id="ARBA00006460"/>
    </source>
</evidence>
<dbReference type="InterPro" id="IPR015700">
    <property type="entry name" value="RPC1"/>
</dbReference>
<dbReference type="GO" id="GO:0003899">
    <property type="term" value="F:DNA-directed RNA polymerase activity"/>
    <property type="evidence" value="ECO:0007669"/>
    <property type="project" value="UniProtKB-EC"/>
</dbReference>
<accession>A0AAE0Z4Z8</accession>
<proteinExistence type="inferred from homology"/>
<comment type="caution">
    <text evidence="7">The sequence shown here is derived from an EMBL/GenBank/DDBJ whole genome shotgun (WGS) entry which is preliminary data.</text>
</comment>
<evidence type="ECO:0000313" key="8">
    <source>
        <dbReference type="Proteomes" id="UP001283361"/>
    </source>
</evidence>
<evidence type="ECO:0000256" key="2">
    <source>
        <dbReference type="ARBA" id="ARBA00012418"/>
    </source>
</evidence>
<evidence type="ECO:0000256" key="3">
    <source>
        <dbReference type="ARBA" id="ARBA00022723"/>
    </source>
</evidence>
<evidence type="ECO:0000259" key="6">
    <source>
        <dbReference type="Pfam" id="PF04998"/>
    </source>
</evidence>
<feature type="domain" description="RNA polymerase Rpb1" evidence="6">
    <location>
        <begin position="39"/>
        <end position="522"/>
    </location>
</feature>
<comment type="similarity">
    <text evidence="1">Belongs to the RNA polymerase beta' chain family.</text>
</comment>
<dbReference type="InterPro" id="IPR007081">
    <property type="entry name" value="RNA_pol_Rpb1_5"/>
</dbReference>
<reference evidence="7" key="1">
    <citation type="journal article" date="2023" name="G3 (Bethesda)">
        <title>A reference genome for the long-term kleptoplast-retaining sea slug Elysia crispata morphotype clarki.</title>
        <authorList>
            <person name="Eastman K.E."/>
            <person name="Pendleton A.L."/>
            <person name="Shaikh M.A."/>
            <person name="Suttiyut T."/>
            <person name="Ogas R."/>
            <person name="Tomko P."/>
            <person name="Gavelis G."/>
            <person name="Widhalm J.R."/>
            <person name="Wisecaver J.H."/>
        </authorList>
    </citation>
    <scope>NUCLEOTIDE SEQUENCE</scope>
    <source>
        <strain evidence="7">ECLA1</strain>
    </source>
</reference>
<dbReference type="GO" id="GO:0003677">
    <property type="term" value="F:DNA binding"/>
    <property type="evidence" value="ECO:0007669"/>
    <property type="project" value="InterPro"/>
</dbReference>
<dbReference type="GO" id="GO:0046872">
    <property type="term" value="F:metal ion binding"/>
    <property type="evidence" value="ECO:0007669"/>
    <property type="project" value="UniProtKB-KW"/>
</dbReference>
<organism evidence="7 8">
    <name type="scientific">Elysia crispata</name>
    <name type="common">lettuce slug</name>
    <dbReference type="NCBI Taxonomy" id="231223"/>
    <lineage>
        <taxon>Eukaryota</taxon>
        <taxon>Metazoa</taxon>
        <taxon>Spiralia</taxon>
        <taxon>Lophotrochozoa</taxon>
        <taxon>Mollusca</taxon>
        <taxon>Gastropoda</taxon>
        <taxon>Heterobranchia</taxon>
        <taxon>Euthyneura</taxon>
        <taxon>Panpulmonata</taxon>
        <taxon>Sacoglossa</taxon>
        <taxon>Placobranchoidea</taxon>
        <taxon>Plakobranchidae</taxon>
        <taxon>Elysia</taxon>
    </lineage>
</organism>
<dbReference type="EC" id="2.7.7.6" evidence="2"/>
<dbReference type="SUPFAM" id="SSF64484">
    <property type="entry name" value="beta and beta-prime subunits of DNA dependent RNA-polymerase"/>
    <property type="match status" value="1"/>
</dbReference>
<keyword evidence="8" id="KW-1185">Reference proteome</keyword>
<gene>
    <name evidence="7" type="ORF">RRG08_009440</name>
</gene>
<sequence length="595" mass="65408">AVSGKRVPNGFEDRALPHFPRFSKDPAARGFVSNSFYSGLTPTEFFFHTMAGREGLVDTAVKTAETGYMQRRLVKSLEDLCLQYDCTVRTSVGEVVQFVYGEDSLDPANMEGNEKPVEFGRLLLHLRAVLTNRCRHEASLNGAQVLSQVTETLEQLSWQNVHQRFKDDLTEFFQKEAHKIDAGWLKCGAPHDTYGGVVAVPSHNSVVSQLNRLTSSQVSEFLDVCLRKYNKALIEPGEAVGAICAQSIGEPGTQMTLKTFHFAGVASMNITQGVPRIKEIINASKTISTPIITAQLSDGGVSEEFARLVKGRLECTTLGEIATYLEEVYLPDDCFLLIRLDLARIHLLKLEVTPETVADAIVAAPKLKVRYPDIKIHSDAMLSVSASGSNKVSVYYRLQALKKQLGYVIVRGLPSVSRAVIHKEDKTGRYELLIEGDNLLGVMATQGVDGRQVRSNNTIEVWKSLGIEAARSTIMTEVTSVMGAHGMSIDARHTMLLADLMTYRGEVLGITRYGLAKMKESVLMLASFEKTAEHLFQAAYFGQRDTICGVSECIIMGIPMSLGTGVFKLLYKAQKPPVISQRPVLVDFHAPGLSG</sequence>
<dbReference type="GO" id="GO:0006351">
    <property type="term" value="P:DNA-templated transcription"/>
    <property type="evidence" value="ECO:0007669"/>
    <property type="project" value="InterPro"/>
</dbReference>
<dbReference type="Proteomes" id="UP001283361">
    <property type="component" value="Unassembled WGS sequence"/>
</dbReference>
<dbReference type="InterPro" id="IPR035698">
    <property type="entry name" value="RNAP_III_Rpc1_C"/>
</dbReference>
<dbReference type="CDD" id="cd02736">
    <property type="entry name" value="RNAP_III_Rpc1_C"/>
    <property type="match status" value="1"/>
</dbReference>